<proteinExistence type="predicted"/>
<dbReference type="OrthoDB" id="9553311at2"/>
<gene>
    <name evidence="1" type="ORF">SAMN05444920_13294</name>
</gene>
<organism evidence="1 2">
    <name type="scientific">Nonomuraea solani</name>
    <dbReference type="NCBI Taxonomy" id="1144553"/>
    <lineage>
        <taxon>Bacteria</taxon>
        <taxon>Bacillati</taxon>
        <taxon>Actinomycetota</taxon>
        <taxon>Actinomycetes</taxon>
        <taxon>Streptosporangiales</taxon>
        <taxon>Streptosporangiaceae</taxon>
        <taxon>Nonomuraea</taxon>
    </lineage>
</organism>
<keyword evidence="2" id="KW-1185">Reference proteome</keyword>
<dbReference type="RefSeq" id="WP_103964096.1">
    <property type="nucleotide sequence ID" value="NZ_FNVT01000032.1"/>
</dbReference>
<reference evidence="1 2" key="1">
    <citation type="submission" date="2016-10" db="EMBL/GenBank/DDBJ databases">
        <authorList>
            <person name="de Groot N.N."/>
        </authorList>
    </citation>
    <scope>NUCLEOTIDE SEQUENCE [LARGE SCALE GENOMIC DNA]</scope>
    <source>
        <strain evidence="1 2">CGMCC 4.7037</strain>
    </source>
</reference>
<dbReference type="EMBL" id="FNVT01000032">
    <property type="protein sequence ID" value="SEH03085.1"/>
    <property type="molecule type" value="Genomic_DNA"/>
</dbReference>
<sequence>MKPDVICRWASWNPTIEGCYMLSHSIGSFQRFLGSTAEYVVYADDPEFVAAHLLVEAEVRQLDGSPRSRYLRPEATWRKWAPMPRIDAGRAELRIDSDIFLLAEPVELRRFLARGGPSYLVSSEEFVALWPYGNFGGKLPSRFLPINAGLVGQAPGCDLTPLLDAEFDWWEESIAPDEVKYHDEQGAVAVVMQALAAEGEVTVLDPARYRIVCPLNRPPVRDVTGLVMLHATYPEHPAFWRFLPEIAQMSGITADPAEVGLTVRRHVS</sequence>
<accession>A0A1H6F1X2</accession>
<evidence type="ECO:0000313" key="1">
    <source>
        <dbReference type="EMBL" id="SEH03085.1"/>
    </source>
</evidence>
<dbReference type="Proteomes" id="UP000236732">
    <property type="component" value="Unassembled WGS sequence"/>
</dbReference>
<protein>
    <recommendedName>
        <fullName evidence="3">Glycosyl transferase family 8</fullName>
    </recommendedName>
</protein>
<name>A0A1H6F1X2_9ACTN</name>
<evidence type="ECO:0000313" key="2">
    <source>
        <dbReference type="Proteomes" id="UP000236732"/>
    </source>
</evidence>
<dbReference type="AlphaFoldDB" id="A0A1H6F1X2"/>
<evidence type="ECO:0008006" key="3">
    <source>
        <dbReference type="Google" id="ProtNLM"/>
    </source>
</evidence>